<sequence>MAIALMAMFSTTSCERDDTPLETIQEQPQFKIEKLTGSQLTNNHSLNKALSSAKESLGMNTFQKSVYDSINGFYIEDTDVNYLTSGTYESYTFKITDPSDTTHLKNMVFSKQMDSTYQAFIVAYDLNYITLDDIRQGSIPVDATPYVRYTPVTSSFQHKNGVVMIGEGDCVSFAEVSPARNCTVGDHAPGEDCNLDEGDWRRAQEATLVFYMEPCGGGDLLPSNGDVNPGGDFPNDPGPPTGGQTNPGGSGQLPLINNNTNEPDEPCNDQLTLSNGDCAGVITSPVIDLKPAPTSVADETQEFFDRLEQTDEELWRFINDSDQDDLRNDTDNFLVDENHSDEAKNFAEEAIKAKEEDEDNEVDFENKSIYDVSVPDCLKDIIDKFKPTNNFYMDMNGVAPSLQQQLNIATQTLSLFDNTGNYGITFAVSNIPVNAQTNPTIINSNGTDVLKIKIEFSAEYISRATDLALARSVVHELVHAYLYYINQTKPNSVLGQKLDEIIDDLTSISTQHQIMSDQFAGAIATAIEAWDNSNHQHEEYDYLSWSGDMTASTDFLLLNQNFIENVFERAYAEEGVLSLNPTIQNILPIGDRNCN</sequence>
<feature type="region of interest" description="Disordered" evidence="1">
    <location>
        <begin position="220"/>
        <end position="263"/>
    </location>
</feature>
<feature type="compositionally biased region" description="Low complexity" evidence="1">
    <location>
        <begin position="224"/>
        <end position="235"/>
    </location>
</feature>
<organism evidence="2 3">
    <name type="scientific">Nonlabens arenilitoris</name>
    <dbReference type="NCBI Taxonomy" id="1217969"/>
    <lineage>
        <taxon>Bacteria</taxon>
        <taxon>Pseudomonadati</taxon>
        <taxon>Bacteroidota</taxon>
        <taxon>Flavobacteriia</taxon>
        <taxon>Flavobacteriales</taxon>
        <taxon>Flavobacteriaceae</taxon>
        <taxon>Nonlabens</taxon>
    </lineage>
</organism>
<reference evidence="2 3" key="1">
    <citation type="submission" date="2017-01" db="EMBL/GenBank/DDBJ databases">
        <title>Trade-off between light-utilization and light-protection in marine flavobacteria.</title>
        <authorList>
            <person name="Kumagai Y."/>
            <person name="Yoshizawa S."/>
            <person name="Kogure K."/>
            <person name="Iwasaki W."/>
        </authorList>
    </citation>
    <scope>NUCLEOTIDE SEQUENCE [LARGE SCALE GENOMIC DNA]</scope>
    <source>
        <strain evidence="2 3">KCTC 32109</strain>
    </source>
</reference>
<accession>A0A2S7U9D5</accession>
<dbReference type="OrthoDB" id="1144773at2"/>
<dbReference type="RefSeq" id="WP_146105116.1">
    <property type="nucleotide sequence ID" value="NZ_MTPW01000001.1"/>
</dbReference>
<evidence type="ECO:0000256" key="1">
    <source>
        <dbReference type="SAM" id="MobiDB-lite"/>
    </source>
</evidence>
<protein>
    <submittedName>
        <fullName evidence="2">Uncharacterized protein</fullName>
    </submittedName>
</protein>
<comment type="caution">
    <text evidence="2">The sequence shown here is derived from an EMBL/GenBank/DDBJ whole genome shotgun (WGS) entry which is preliminary data.</text>
</comment>
<evidence type="ECO:0000313" key="3">
    <source>
        <dbReference type="Proteomes" id="UP000239747"/>
    </source>
</evidence>
<proteinExistence type="predicted"/>
<dbReference type="EMBL" id="MTPW01000001">
    <property type="protein sequence ID" value="PQJ31535.1"/>
    <property type="molecule type" value="Genomic_DNA"/>
</dbReference>
<dbReference type="Proteomes" id="UP000239747">
    <property type="component" value="Unassembled WGS sequence"/>
</dbReference>
<gene>
    <name evidence="2" type="ORF">BST92_06170</name>
</gene>
<keyword evidence="3" id="KW-1185">Reference proteome</keyword>
<dbReference type="AlphaFoldDB" id="A0A2S7U9D5"/>
<name>A0A2S7U9D5_9FLAO</name>
<evidence type="ECO:0000313" key="2">
    <source>
        <dbReference type="EMBL" id="PQJ31535.1"/>
    </source>
</evidence>